<organism evidence="2 3">
    <name type="scientific">Schizosaccharomyces cryophilus (strain OY26 / ATCC MYA-4695 / CBS 11777 / NBRC 106824 / NRRL Y48691)</name>
    <name type="common">Fission yeast</name>
    <dbReference type="NCBI Taxonomy" id="653667"/>
    <lineage>
        <taxon>Eukaryota</taxon>
        <taxon>Fungi</taxon>
        <taxon>Dikarya</taxon>
        <taxon>Ascomycota</taxon>
        <taxon>Taphrinomycotina</taxon>
        <taxon>Schizosaccharomycetes</taxon>
        <taxon>Schizosaccharomycetales</taxon>
        <taxon>Schizosaccharomycetaceae</taxon>
        <taxon>Schizosaccharomyces</taxon>
    </lineage>
</organism>
<dbReference type="PANTHER" id="PTHR28057:SF1">
    <property type="entry name" value="PROTEIN IFH1-RELATED"/>
    <property type="match status" value="1"/>
</dbReference>
<dbReference type="Proteomes" id="UP000015464">
    <property type="component" value="Unassembled WGS sequence"/>
</dbReference>
<evidence type="ECO:0000313" key="2">
    <source>
        <dbReference type="EMBL" id="EPY51862.1"/>
    </source>
</evidence>
<dbReference type="GO" id="GO:0003713">
    <property type="term" value="F:transcription coactivator activity"/>
    <property type="evidence" value="ECO:0007669"/>
    <property type="project" value="EnsemblFungi"/>
</dbReference>
<name>S9X484_SCHCR</name>
<keyword evidence="3" id="KW-1185">Reference proteome</keyword>
<feature type="region of interest" description="Disordered" evidence="1">
    <location>
        <begin position="309"/>
        <end position="342"/>
    </location>
</feature>
<dbReference type="AlphaFoldDB" id="S9X484"/>
<feature type="region of interest" description="Disordered" evidence="1">
    <location>
        <begin position="117"/>
        <end position="163"/>
    </location>
</feature>
<sequence>MELANSRIYGFGISEDFDGSEGEDEEDEFQEELQFSLNLGNLATPFLGKDHEYDSGFGLNDSISLDENQFAVLDGINDGLGFGSELDTGIVNEKTFLDGDNDLHAIAKNHSKQLDDGKINWKTSHTPENSTGLTESFPEKSESSTAEPQPIKTNGFKDQEGSRAVKEEAMSLEDLKFLHKEDLLKERRKSASFVNNARKNSETYPEKEAVVSDAGESFGSSDDDEDVAEEDLVSASWVDNLDIDMASFNSHRNESYFPDHVNMDDRSDDEFLLGLLSSDSSVENLNDDERDDVDLIGWECFFDDSSDELDPLTRNSRGATQRRHSFSTSRPQDDGDTTDEELPQLCEPKLSRSISLQEAPSNTSSTIHDPLTSAFSDSPFSQVSSIPTAATGLELPHSNETSLVKDTSYSENHDNINGPILASFVDTSAELNDVPSFELDPKLDFSQPKPPVLGDVEPLAPARSSNSTGGAEEPSLDDILDTSLLQAATTNNDTKPEESVTNQEDHLLSRWERIPIGTFRRNQYIKSMARKDELIRDEWCTLAIKTREKRRHKQRSATLNNVSSIAAKPKHSRKARRALKKKAKKITYRQLHSDFQSTLEDDRTDGSYFDNDYETVGLGLGPELSPLFEVLESTGY</sequence>
<reference evidence="2 3" key="1">
    <citation type="journal article" date="2011" name="Science">
        <title>Comparative functional genomics of the fission yeasts.</title>
        <authorList>
            <person name="Rhind N."/>
            <person name="Chen Z."/>
            <person name="Yassour M."/>
            <person name="Thompson D.A."/>
            <person name="Haas B.J."/>
            <person name="Habib N."/>
            <person name="Wapinski I."/>
            <person name="Roy S."/>
            <person name="Lin M.F."/>
            <person name="Heiman D.I."/>
            <person name="Young S.K."/>
            <person name="Furuya K."/>
            <person name="Guo Y."/>
            <person name="Pidoux A."/>
            <person name="Chen H.M."/>
            <person name="Robbertse B."/>
            <person name="Goldberg J.M."/>
            <person name="Aoki K."/>
            <person name="Bayne E.H."/>
            <person name="Berlin A.M."/>
            <person name="Desjardins C.A."/>
            <person name="Dobbs E."/>
            <person name="Dukaj L."/>
            <person name="Fan L."/>
            <person name="FitzGerald M.G."/>
            <person name="French C."/>
            <person name="Gujja S."/>
            <person name="Hansen K."/>
            <person name="Keifenheim D."/>
            <person name="Levin J.Z."/>
            <person name="Mosher R.A."/>
            <person name="Mueller C.A."/>
            <person name="Pfiffner J."/>
            <person name="Priest M."/>
            <person name="Russ C."/>
            <person name="Smialowska A."/>
            <person name="Swoboda P."/>
            <person name="Sykes S.M."/>
            <person name="Vaughn M."/>
            <person name="Vengrova S."/>
            <person name="Yoder R."/>
            <person name="Zeng Q."/>
            <person name="Allshire R."/>
            <person name="Baulcombe D."/>
            <person name="Birren B.W."/>
            <person name="Brown W."/>
            <person name="Ekwall K."/>
            <person name="Kellis M."/>
            <person name="Leatherwood J."/>
            <person name="Levin H."/>
            <person name="Margalit H."/>
            <person name="Martienssen R."/>
            <person name="Nieduszynski C.A."/>
            <person name="Spatafora J.W."/>
            <person name="Friedman N."/>
            <person name="Dalgaard J.Z."/>
            <person name="Baumann P."/>
            <person name="Niki H."/>
            <person name="Regev A."/>
            <person name="Nusbaum C."/>
        </authorList>
    </citation>
    <scope>NUCLEOTIDE SEQUENCE [LARGE SCALE GENOMIC DNA]</scope>
    <source>
        <strain evidence="3">OY26 / ATCC MYA-4695 / CBS 11777 / NBRC 106824 / NRRL Y48691</strain>
    </source>
</reference>
<dbReference type="EMBL" id="KE546990">
    <property type="protein sequence ID" value="EPY51862.1"/>
    <property type="molecule type" value="Genomic_DNA"/>
</dbReference>
<gene>
    <name evidence="2" type="ORF">SPOG_00284</name>
</gene>
<dbReference type="eggNOG" id="ENOG502QQB6">
    <property type="taxonomic scope" value="Eukaryota"/>
</dbReference>
<dbReference type="STRING" id="653667.S9X484"/>
<dbReference type="GO" id="GO:0060963">
    <property type="term" value="P:positive regulation of ribosomal protein gene transcription by RNA polymerase II"/>
    <property type="evidence" value="ECO:0007669"/>
    <property type="project" value="EnsemblFungi"/>
</dbReference>
<accession>S9X484</accession>
<dbReference type="HOGENOM" id="CLU_430305_0_0_1"/>
<evidence type="ECO:0000256" key="1">
    <source>
        <dbReference type="SAM" id="MobiDB-lite"/>
    </source>
</evidence>
<dbReference type="OrthoDB" id="5351426at2759"/>
<evidence type="ECO:0000313" key="3">
    <source>
        <dbReference type="Proteomes" id="UP000015464"/>
    </source>
</evidence>
<feature type="compositionally biased region" description="Basic and acidic residues" evidence="1">
    <location>
        <begin position="199"/>
        <end position="210"/>
    </location>
</feature>
<feature type="region of interest" description="Disordered" evidence="1">
    <location>
        <begin position="194"/>
        <end position="227"/>
    </location>
</feature>
<dbReference type="GO" id="GO:0090070">
    <property type="term" value="P:positive regulation of ribosome biogenesis"/>
    <property type="evidence" value="ECO:0007669"/>
    <property type="project" value="EnsemblFungi"/>
</dbReference>
<feature type="compositionally biased region" description="Polar residues" evidence="1">
    <location>
        <begin position="121"/>
        <end position="134"/>
    </location>
</feature>
<protein>
    <submittedName>
        <fullName evidence="2">TOR signaling pathway transcriptional corepressor Crf1</fullName>
    </submittedName>
</protein>
<proteinExistence type="predicted"/>
<dbReference type="GO" id="GO:0005634">
    <property type="term" value="C:nucleus"/>
    <property type="evidence" value="ECO:0007669"/>
    <property type="project" value="EnsemblFungi"/>
</dbReference>
<dbReference type="GeneID" id="25034616"/>
<dbReference type="InterPro" id="IPR018837">
    <property type="entry name" value="TF_CRF1/IFH1"/>
</dbReference>
<dbReference type="PANTHER" id="PTHR28057">
    <property type="entry name" value="PROTEIN IFH1-RELATED"/>
    <property type="match status" value="1"/>
</dbReference>
<dbReference type="RefSeq" id="XP_013023247.1">
    <property type="nucleotide sequence ID" value="XM_013167793.1"/>
</dbReference>
<dbReference type="OMA" id="YIKSMAR"/>
<feature type="region of interest" description="Disordered" evidence="1">
    <location>
        <begin position="441"/>
        <end position="476"/>
    </location>
</feature>
<feature type="region of interest" description="Disordered" evidence="1">
    <location>
        <begin position="354"/>
        <end position="373"/>
    </location>
</feature>